<protein>
    <submittedName>
        <fullName evidence="2">Uncharacterized protein</fullName>
    </submittedName>
</protein>
<keyword evidence="1" id="KW-0175">Coiled coil</keyword>
<reference evidence="2 3" key="1">
    <citation type="journal article" date="2013" name="Genome Announc.">
        <title>Draft Genome Sequence of Arcticibacter svalbardensis Strain MN12-7T, a Member of the Family Sphingobacteriaceae Isolated from an Arctic Soil Sample.</title>
        <authorList>
            <person name="Shivaji S."/>
            <person name="Ara S."/>
            <person name="Prasad S."/>
            <person name="Manasa B.P."/>
            <person name="Begum Z."/>
            <person name="Singh A."/>
            <person name="Kumar Pinnaka A."/>
        </authorList>
    </citation>
    <scope>NUCLEOTIDE SEQUENCE [LARGE SCALE GENOMIC DNA]</scope>
    <source>
        <strain evidence="2 3">MN12-7</strain>
    </source>
</reference>
<evidence type="ECO:0000313" key="3">
    <source>
        <dbReference type="Proteomes" id="UP000014174"/>
    </source>
</evidence>
<dbReference type="Proteomes" id="UP000014174">
    <property type="component" value="Unassembled WGS sequence"/>
</dbReference>
<dbReference type="OrthoDB" id="9861652at2"/>
<dbReference type="RefSeq" id="WP_016193401.1">
    <property type="nucleotide sequence ID" value="NZ_AQPN01000002.1"/>
</dbReference>
<evidence type="ECO:0000256" key="1">
    <source>
        <dbReference type="SAM" id="Coils"/>
    </source>
</evidence>
<dbReference type="STRING" id="1150600.ADIARSV_0144"/>
<feature type="coiled-coil region" evidence="1">
    <location>
        <begin position="31"/>
        <end position="65"/>
    </location>
</feature>
<proteinExistence type="predicted"/>
<dbReference type="PATRIC" id="fig|1150600.3.peg.142"/>
<comment type="caution">
    <text evidence="2">The sequence shown here is derived from an EMBL/GenBank/DDBJ whole genome shotgun (WGS) entry which is preliminary data.</text>
</comment>
<name>R9GYA9_9SPHI</name>
<accession>R9GYA9</accession>
<dbReference type="EMBL" id="AQPN01000002">
    <property type="protein sequence ID" value="EOR96721.1"/>
    <property type="molecule type" value="Genomic_DNA"/>
</dbReference>
<organism evidence="2 3">
    <name type="scientific">Arcticibacter svalbardensis MN12-7</name>
    <dbReference type="NCBI Taxonomy" id="1150600"/>
    <lineage>
        <taxon>Bacteria</taxon>
        <taxon>Pseudomonadati</taxon>
        <taxon>Bacteroidota</taxon>
        <taxon>Sphingobacteriia</taxon>
        <taxon>Sphingobacteriales</taxon>
        <taxon>Sphingobacteriaceae</taxon>
        <taxon>Arcticibacter</taxon>
    </lineage>
</organism>
<sequence length="121" mass="13617">MIVQTDAEEIAALRAELVVYNTAKWFEIRIIEKARIATLSQNEKIEDLEEQVNTLLDELQVLTQSNLHGKRLIEMAISFMAGAESIEAMQTALNDGTLTNYLNDVKDSLNKPIPSLDKLKN</sequence>
<gene>
    <name evidence="2" type="ORF">ADIARSV_0144</name>
</gene>
<keyword evidence="3" id="KW-1185">Reference proteome</keyword>
<dbReference type="AlphaFoldDB" id="R9GYA9"/>
<evidence type="ECO:0000313" key="2">
    <source>
        <dbReference type="EMBL" id="EOR96721.1"/>
    </source>
</evidence>